<organism evidence="1 2">
    <name type="scientific">Colletotrichum plurivorum</name>
    <dbReference type="NCBI Taxonomy" id="2175906"/>
    <lineage>
        <taxon>Eukaryota</taxon>
        <taxon>Fungi</taxon>
        <taxon>Dikarya</taxon>
        <taxon>Ascomycota</taxon>
        <taxon>Pezizomycotina</taxon>
        <taxon>Sordariomycetes</taxon>
        <taxon>Hypocreomycetidae</taxon>
        <taxon>Glomerellales</taxon>
        <taxon>Glomerellaceae</taxon>
        <taxon>Colletotrichum</taxon>
        <taxon>Colletotrichum orchidearum species complex</taxon>
    </lineage>
</organism>
<dbReference type="Proteomes" id="UP000654918">
    <property type="component" value="Unassembled WGS sequence"/>
</dbReference>
<accession>A0A8H6KF69</accession>
<name>A0A8H6KF69_9PEZI</name>
<comment type="caution">
    <text evidence="1">The sequence shown here is derived from an EMBL/GenBank/DDBJ whole genome shotgun (WGS) entry which is preliminary data.</text>
</comment>
<gene>
    <name evidence="1" type="ORF">CPLU01_07509</name>
</gene>
<dbReference type="AlphaFoldDB" id="A0A8H6KF69"/>
<reference evidence="1" key="1">
    <citation type="journal article" date="2020" name="Phytopathology">
        <title>Genome Sequence Resources of Colletotrichum truncatum, C. plurivorum, C. musicola, and C. sojae: Four Species Pathogenic to Soybean (Glycine max).</title>
        <authorList>
            <person name="Rogerio F."/>
            <person name="Boufleur T.R."/>
            <person name="Ciampi-Guillardi M."/>
            <person name="Sukno S.A."/>
            <person name="Thon M.R."/>
            <person name="Massola Junior N.S."/>
            <person name="Baroncelli R."/>
        </authorList>
    </citation>
    <scope>NUCLEOTIDE SEQUENCE</scope>
    <source>
        <strain evidence="1">LFN00145</strain>
    </source>
</reference>
<protein>
    <submittedName>
        <fullName evidence="1">Uncharacterized protein</fullName>
    </submittedName>
</protein>
<evidence type="ECO:0000313" key="2">
    <source>
        <dbReference type="Proteomes" id="UP000654918"/>
    </source>
</evidence>
<evidence type="ECO:0000313" key="1">
    <source>
        <dbReference type="EMBL" id="KAF6830215.1"/>
    </source>
</evidence>
<sequence length="122" mass="13282">MRCYRYTPLSPGTQNGYIEQPIFGVFRGKPYRLRFWYGLGVNTATGAPGNCKLTLAAAGSYSTSNIIYVGGTPQGEYYLSDQTFTPSSDLRSSIRVDISCTATATVDILLDNFSLIDPLACT</sequence>
<proteinExistence type="predicted"/>
<keyword evidence="2" id="KW-1185">Reference proteome</keyword>
<dbReference type="Gene3D" id="2.60.120.260">
    <property type="entry name" value="Galactose-binding domain-like"/>
    <property type="match status" value="1"/>
</dbReference>
<dbReference type="EMBL" id="WIGO01000097">
    <property type="protein sequence ID" value="KAF6830215.1"/>
    <property type="molecule type" value="Genomic_DNA"/>
</dbReference>